<dbReference type="Gene3D" id="3.30.420.10">
    <property type="entry name" value="Ribonuclease H-like superfamily/Ribonuclease H"/>
    <property type="match status" value="1"/>
</dbReference>
<name>A0A833KZK9_UNCSA</name>
<comment type="caution">
    <text evidence="2">The sequence shown here is derived from an EMBL/GenBank/DDBJ whole genome shotgun (WGS) entry which is preliminary data.</text>
</comment>
<protein>
    <submittedName>
        <fullName evidence="2">Ribonuclease H</fullName>
    </submittedName>
</protein>
<dbReference type="InterPro" id="IPR012337">
    <property type="entry name" value="RNaseH-like_sf"/>
</dbReference>
<dbReference type="SUPFAM" id="SSF53098">
    <property type="entry name" value="Ribonuclease H-like"/>
    <property type="match status" value="1"/>
</dbReference>
<evidence type="ECO:0000259" key="1">
    <source>
        <dbReference type="PROSITE" id="PS50879"/>
    </source>
</evidence>
<proteinExistence type="predicted"/>
<gene>
    <name evidence="2" type="ORF">FD145_1588</name>
</gene>
<dbReference type="InterPro" id="IPR036397">
    <property type="entry name" value="RNaseH_sf"/>
</dbReference>
<dbReference type="PANTHER" id="PTHR48475:SF1">
    <property type="entry name" value="RNASE H TYPE-1 DOMAIN-CONTAINING PROTEIN"/>
    <property type="match status" value="1"/>
</dbReference>
<dbReference type="Pfam" id="PF13456">
    <property type="entry name" value="RVT_3"/>
    <property type="match status" value="1"/>
</dbReference>
<evidence type="ECO:0000313" key="3">
    <source>
        <dbReference type="Proteomes" id="UP000488506"/>
    </source>
</evidence>
<evidence type="ECO:0000313" key="2">
    <source>
        <dbReference type="EMBL" id="KAF0132701.1"/>
    </source>
</evidence>
<dbReference type="PANTHER" id="PTHR48475">
    <property type="entry name" value="RIBONUCLEASE H"/>
    <property type="match status" value="1"/>
</dbReference>
<dbReference type="Proteomes" id="UP000488506">
    <property type="component" value="Unassembled WGS sequence"/>
</dbReference>
<reference evidence="2 3" key="1">
    <citation type="submission" date="2019-12" db="EMBL/GenBank/DDBJ databases">
        <authorList>
            <person name="Wolfe R."/>
            <person name="Danczak R."/>
            <person name="Wilkins M."/>
        </authorList>
    </citation>
    <scope>NUCLEOTIDE SEQUENCE [LARGE SCALE GENOMIC DNA]</scope>
    <source>
        <strain evidence="2">X2_MaxBin.013</strain>
    </source>
</reference>
<dbReference type="CDD" id="cd09279">
    <property type="entry name" value="RNase_HI_like"/>
    <property type="match status" value="1"/>
</dbReference>
<accession>A0A833KZK9</accession>
<dbReference type="InterPro" id="IPR002156">
    <property type="entry name" value="RNaseH_domain"/>
</dbReference>
<feature type="domain" description="RNase H type-1" evidence="1">
    <location>
        <begin position="1"/>
        <end position="129"/>
    </location>
</feature>
<dbReference type="GO" id="GO:0004523">
    <property type="term" value="F:RNA-DNA hybrid ribonuclease activity"/>
    <property type="evidence" value="ECO:0007669"/>
    <property type="project" value="InterPro"/>
</dbReference>
<dbReference type="AlphaFoldDB" id="A0A833KZK9"/>
<organism evidence="2 3">
    <name type="scientific">Candidatus Saganbacteria bacterium</name>
    <dbReference type="NCBI Taxonomy" id="2575572"/>
    <lineage>
        <taxon>Bacteria</taxon>
        <taxon>Bacillati</taxon>
        <taxon>Saganbacteria</taxon>
    </lineage>
</organism>
<dbReference type="FunFam" id="3.30.420.10:FF:000076">
    <property type="entry name" value="RBR-type E3 ubiquitin transferase"/>
    <property type="match status" value="1"/>
</dbReference>
<dbReference type="EMBL" id="WPAF01000046">
    <property type="protein sequence ID" value="KAF0132701.1"/>
    <property type="molecule type" value="Genomic_DNA"/>
</dbReference>
<dbReference type="PROSITE" id="PS50879">
    <property type="entry name" value="RNASE_H_1"/>
    <property type="match status" value="1"/>
</dbReference>
<dbReference type="GO" id="GO:0003676">
    <property type="term" value="F:nucleic acid binding"/>
    <property type="evidence" value="ECO:0007669"/>
    <property type="project" value="InterPro"/>
</dbReference>
<sequence>MALIIFTDGAARGNPGPAGIGVVIFKNSKIISEISDYIGKTTNNVAEYIALTRGLEEALLLGEKEVEVNADSELVVKQIKGEYKVKNEGLAPLHYNAQALIKKFKRFNIKYIPREKNELADRLANKGIDEVIYKQGQAS</sequence>